<comment type="caution">
    <text evidence="2">The sequence shown here is derived from an EMBL/GenBank/DDBJ whole genome shotgun (WGS) entry which is preliminary data.</text>
</comment>
<evidence type="ECO:0000313" key="2">
    <source>
        <dbReference type="EMBL" id="KAF7531206.1"/>
    </source>
</evidence>
<feature type="region of interest" description="Disordered" evidence="1">
    <location>
        <begin position="79"/>
        <end position="109"/>
    </location>
</feature>
<feature type="compositionally biased region" description="Basic and acidic residues" evidence="1">
    <location>
        <begin position="79"/>
        <end position="89"/>
    </location>
</feature>
<keyword evidence="3" id="KW-1185">Reference proteome</keyword>
<evidence type="ECO:0000313" key="3">
    <source>
        <dbReference type="Proteomes" id="UP000722485"/>
    </source>
</evidence>
<dbReference type="Proteomes" id="UP000722485">
    <property type="component" value="Unassembled WGS sequence"/>
</dbReference>
<name>A0A9P5GWH8_9HYPO</name>
<proteinExistence type="predicted"/>
<protein>
    <submittedName>
        <fullName evidence="2">Uncharacterized protein</fullName>
    </submittedName>
</protein>
<accession>A0A9P5GWH8</accession>
<dbReference type="AlphaFoldDB" id="A0A9P5GWH8"/>
<sequence>MCQTHACAASHIVSGANPEYDAAFGALLRIAKRPGDDSSRRLPGRPSMALGHVSPAVAHSLDCPDVDAQGWYDACLHTDRQPDTKENKTNRVAAENSGPFAPKVPWTTE</sequence>
<evidence type="ECO:0000256" key="1">
    <source>
        <dbReference type="SAM" id="MobiDB-lite"/>
    </source>
</evidence>
<organism evidence="2 3">
    <name type="scientific">Cylindrodendrum hubeiense</name>
    <dbReference type="NCBI Taxonomy" id="595255"/>
    <lineage>
        <taxon>Eukaryota</taxon>
        <taxon>Fungi</taxon>
        <taxon>Dikarya</taxon>
        <taxon>Ascomycota</taxon>
        <taxon>Pezizomycotina</taxon>
        <taxon>Sordariomycetes</taxon>
        <taxon>Hypocreomycetidae</taxon>
        <taxon>Hypocreales</taxon>
        <taxon>Nectriaceae</taxon>
        <taxon>Cylindrodendrum</taxon>
    </lineage>
</organism>
<gene>
    <name evidence="2" type="ORF">G7Z17_g13741</name>
</gene>
<reference evidence="2" key="1">
    <citation type="submission" date="2020-03" db="EMBL/GenBank/DDBJ databases">
        <title>Draft Genome Sequence of Cylindrodendrum hubeiense.</title>
        <authorList>
            <person name="Buettner E."/>
            <person name="Kellner H."/>
        </authorList>
    </citation>
    <scope>NUCLEOTIDE SEQUENCE</scope>
    <source>
        <strain evidence="2">IHI 201604</strain>
    </source>
</reference>
<dbReference type="EMBL" id="JAANBB010001006">
    <property type="protein sequence ID" value="KAF7531206.1"/>
    <property type="molecule type" value="Genomic_DNA"/>
</dbReference>